<sequence length="349" mass="37040">MTSRILEKLSRPIVGAPMAGGPSTPALAAAISKSGGLGFLASGNKDVALLEQDIRECAQLLRGEPYGVNFFYPQLHRTDPDAVKLLHRLLAKEYAKAGVPQPAIPVVDYSNDFLAKQDVVFAACKEGYGPKVVSSSFGCFTAEEIRKIHSVGAEAWASVTSLEETEVALSRGVDALIAQGHEAGGHRLTWDVCETPTPFSTAELCSMIHARHPDAVLIAAGGIRTARDVKVALSVGACAVSCGSAFLLSHEAGTSEANRAMIAAGGKTLSSRAFSGRIARGIATTFSLSHPDLPCSYPEFSAMVSPLRKIRGYEYCLVGERIELIRPGSAREILDYLEGKHVFPTAPCV</sequence>
<evidence type="ECO:0000256" key="6">
    <source>
        <dbReference type="ARBA" id="ARBA00023002"/>
    </source>
</evidence>
<dbReference type="STRING" id="681645.CpC231_0698"/>
<evidence type="ECO:0000256" key="2">
    <source>
        <dbReference type="ARBA" id="ARBA00009881"/>
    </source>
</evidence>
<comment type="catalytic activity">
    <reaction evidence="9">
        <text>3 propionate 3-nitronate + 3 O2 + H2O = 3 3-oxopropanoate + 2 nitrate + nitrite + H2O2 + 3 H(+)</text>
        <dbReference type="Rhea" id="RHEA:57332"/>
        <dbReference type="ChEBI" id="CHEBI:15377"/>
        <dbReference type="ChEBI" id="CHEBI:15378"/>
        <dbReference type="ChEBI" id="CHEBI:15379"/>
        <dbReference type="ChEBI" id="CHEBI:16240"/>
        <dbReference type="ChEBI" id="CHEBI:16301"/>
        <dbReference type="ChEBI" id="CHEBI:17632"/>
        <dbReference type="ChEBI" id="CHEBI:33190"/>
        <dbReference type="ChEBI" id="CHEBI:136067"/>
    </reaction>
</comment>
<proteinExistence type="inferred from homology"/>
<dbReference type="HOGENOM" id="CLU_038732_5_0_11"/>
<dbReference type="GeneID" id="93974948"/>
<keyword evidence="4" id="KW-0285">Flavoprotein</keyword>
<comment type="similarity">
    <text evidence="2">Belongs to the nitronate monooxygenase family. NMO class I subfamily.</text>
</comment>
<dbReference type="KEGG" id="cpq:CPC231_03515"/>
<evidence type="ECO:0000256" key="8">
    <source>
        <dbReference type="ARBA" id="ARBA00031155"/>
    </source>
</evidence>
<keyword evidence="7 10" id="KW-0503">Monooxygenase</keyword>
<dbReference type="OrthoDB" id="9778912at2"/>
<evidence type="ECO:0000256" key="5">
    <source>
        <dbReference type="ARBA" id="ARBA00022643"/>
    </source>
</evidence>
<dbReference type="PANTHER" id="PTHR42747">
    <property type="entry name" value="NITRONATE MONOOXYGENASE-RELATED"/>
    <property type="match status" value="1"/>
</dbReference>
<dbReference type="CDD" id="cd04730">
    <property type="entry name" value="NPD_like"/>
    <property type="match status" value="1"/>
</dbReference>
<dbReference type="SUPFAM" id="SSF51412">
    <property type="entry name" value="Inosine monophosphate dehydrogenase (IMPDH)"/>
    <property type="match status" value="1"/>
</dbReference>
<dbReference type="RefSeq" id="WP_014300581.1">
    <property type="nucleotide sequence ID" value="NC_017301.2"/>
</dbReference>
<dbReference type="eggNOG" id="COG2070">
    <property type="taxonomic scope" value="Bacteria"/>
</dbReference>
<dbReference type="InterPro" id="IPR004136">
    <property type="entry name" value="NMO"/>
</dbReference>
<dbReference type="InterPro" id="IPR013785">
    <property type="entry name" value="Aldolase_TIM"/>
</dbReference>
<organism evidence="10 11">
    <name type="scientific">Corynebacterium pseudotuberculosis (strain C231)</name>
    <dbReference type="NCBI Taxonomy" id="681645"/>
    <lineage>
        <taxon>Bacteria</taxon>
        <taxon>Bacillati</taxon>
        <taxon>Actinomycetota</taxon>
        <taxon>Actinomycetes</taxon>
        <taxon>Mycobacteriales</taxon>
        <taxon>Corynebacteriaceae</taxon>
        <taxon>Corynebacterium</taxon>
    </lineage>
</organism>
<keyword evidence="3" id="KW-0216">Detoxification</keyword>
<dbReference type="AlphaFoldDB" id="D9Q9F4"/>
<evidence type="ECO:0000256" key="3">
    <source>
        <dbReference type="ARBA" id="ARBA00022575"/>
    </source>
</evidence>
<evidence type="ECO:0000256" key="7">
    <source>
        <dbReference type="ARBA" id="ARBA00023033"/>
    </source>
</evidence>
<accession>D9Q9F4</accession>
<evidence type="ECO:0000256" key="1">
    <source>
        <dbReference type="ARBA" id="ARBA00001917"/>
    </source>
</evidence>
<reference evidence="10 11" key="1">
    <citation type="journal article" date="2011" name="J. Bacteriol.">
        <title>Complete genome sequence of Corynebacterium pseudotuberculosis I19, a strain isolated from a cow in Israel with bovine mastitis.</title>
        <authorList>
            <consortium name="Consortium: Rede Paraense de Genomica e Proteomica (RPGP)"/>
            <person name="Silva A."/>
            <person name="Schneider M.P."/>
            <person name="Cerdeira L."/>
            <person name="Barbosa M.S."/>
            <person name="Ramos R.T."/>
            <person name="Carneiro A.R."/>
            <person name="Santos R."/>
            <person name="Lima M."/>
            <person name="D'Afonseca V."/>
            <person name="Almeida S.S."/>
            <person name="Santos A.R."/>
            <person name="Soares S.C."/>
            <person name="Pinto A.C."/>
            <person name="Ali A."/>
            <person name="Dorella F.A."/>
            <person name="Rocha F."/>
            <person name="de Abreu V.A."/>
            <person name="Trost E."/>
            <person name="Tauch A."/>
            <person name="Shpigel N."/>
            <person name="Miyoshi A."/>
            <person name="Azevedo V."/>
        </authorList>
    </citation>
    <scope>NUCLEOTIDE SEQUENCE [LARGE SCALE GENOMIC DNA]</scope>
    <source>
        <strain evidence="10 11">C231</strain>
    </source>
</reference>
<name>D9Q9F4_CORP2</name>
<dbReference type="Proteomes" id="UP000000276">
    <property type="component" value="Chromosome"/>
</dbReference>
<keyword evidence="11" id="KW-1185">Reference proteome</keyword>
<keyword evidence="5" id="KW-0288">FMN</keyword>
<evidence type="ECO:0000313" key="10">
    <source>
        <dbReference type="EMBL" id="ADL10180.2"/>
    </source>
</evidence>
<dbReference type="EMBL" id="CP001829">
    <property type="protein sequence ID" value="ADL10180.2"/>
    <property type="molecule type" value="Genomic_DNA"/>
</dbReference>
<dbReference type="PANTHER" id="PTHR42747:SF3">
    <property type="entry name" value="NITRONATE MONOOXYGENASE-RELATED"/>
    <property type="match status" value="1"/>
</dbReference>
<dbReference type="GO" id="GO:0009636">
    <property type="term" value="P:response to toxic substance"/>
    <property type="evidence" value="ECO:0007669"/>
    <property type="project" value="UniProtKB-KW"/>
</dbReference>
<dbReference type="Gene3D" id="3.20.20.70">
    <property type="entry name" value="Aldolase class I"/>
    <property type="match status" value="1"/>
</dbReference>
<evidence type="ECO:0000256" key="9">
    <source>
        <dbReference type="ARBA" id="ARBA00049401"/>
    </source>
</evidence>
<gene>
    <name evidence="10" type="ORF">CPC231_03515</name>
</gene>
<evidence type="ECO:0000313" key="11">
    <source>
        <dbReference type="Proteomes" id="UP000000276"/>
    </source>
</evidence>
<reference evidence="10 11" key="2">
    <citation type="journal article" date="2011" name="PLoS ONE">
        <title>Evidence for reductive genome evolution and lateral acquisition of virulence functions in two Corynebacterium pseudotuberculosis strains.</title>
        <authorList>
            <person name="Ruiz J.C."/>
            <person name="D'Afonseca V."/>
            <person name="Silva A."/>
            <person name="Ali A."/>
            <person name="Pinto A.C."/>
            <person name="Santos A.R."/>
            <person name="Rocha A.A."/>
            <person name="Lopes D.O."/>
            <person name="Dorella F.A."/>
            <person name="Pacheco L.G."/>
            <person name="Costa M.P."/>
            <person name="Turk M.Z."/>
            <person name="Seyffert N."/>
            <person name="Moraes P.M."/>
            <person name="Soares S.C."/>
            <person name="Almeida S.S."/>
            <person name="Castro T.L."/>
            <person name="Abreu V.A."/>
            <person name="Trost E."/>
            <person name="Baumbach J."/>
            <person name="Tauch A."/>
            <person name="Schneider M.P."/>
            <person name="McCulloch J."/>
            <person name="Cerdeira L.T."/>
            <person name="Ramos R.T."/>
            <person name="Zerlotini A."/>
            <person name="Dominitini A."/>
            <person name="Resende D.M."/>
            <person name="Coser E.M."/>
            <person name="Oliveira L.M."/>
            <person name="Pedrosa A.L."/>
            <person name="Vieira C.U."/>
            <person name="Guimaraes C.T."/>
            <person name="Bartholomeu D.C."/>
            <person name="Oliveira D.M."/>
            <person name="Santos F.R."/>
            <person name="Rabelo E.M."/>
            <person name="Lobo F.P."/>
            <person name="Franco G.R."/>
            <person name="Costa A.F."/>
            <person name="Castro I.M."/>
            <person name="Dias S.R."/>
            <person name="Ferro J.A."/>
            <person name="Ortega J.M."/>
            <person name="Paiva L.V."/>
            <person name="Goulart L.R."/>
            <person name="Almeida J.F."/>
            <person name="Ferro M.I."/>
            <person name="Carneiro N.P."/>
            <person name="Falcao P.R."/>
            <person name="Grynberg P."/>
            <person name="Teixeira S.M."/>
            <person name="Brommonschenkel S."/>
            <person name="Oliveira S.C."/>
            <person name="Meyer R."/>
            <person name="Moore R.J."/>
            <person name="Miyoshi A."/>
            <person name="Oliveira G.C."/>
            <person name="Azevedo V."/>
        </authorList>
    </citation>
    <scope>NUCLEOTIDE SEQUENCE [LARGE SCALE GENOMIC DNA]</scope>
    <source>
        <strain evidence="10 11">C231</strain>
    </source>
</reference>
<comment type="cofactor">
    <cofactor evidence="1">
        <name>FMN</name>
        <dbReference type="ChEBI" id="CHEBI:58210"/>
    </cofactor>
</comment>
<evidence type="ECO:0000256" key="4">
    <source>
        <dbReference type="ARBA" id="ARBA00022630"/>
    </source>
</evidence>
<protein>
    <recommendedName>
        <fullName evidence="8">Propionate 3-nitronate monooxygenase</fullName>
    </recommendedName>
</protein>
<dbReference type="GO" id="GO:0018580">
    <property type="term" value="F:nitronate monooxygenase activity"/>
    <property type="evidence" value="ECO:0007669"/>
    <property type="project" value="InterPro"/>
</dbReference>
<keyword evidence="6" id="KW-0560">Oxidoreductase</keyword>
<dbReference type="Pfam" id="PF03060">
    <property type="entry name" value="NMO"/>
    <property type="match status" value="1"/>
</dbReference>